<feature type="compositionally biased region" description="Acidic residues" evidence="2">
    <location>
        <begin position="153"/>
        <end position="162"/>
    </location>
</feature>
<dbReference type="STRING" id="29354.IO98_15175"/>
<dbReference type="Pfam" id="PF13240">
    <property type="entry name" value="Zn_Ribbon_1"/>
    <property type="match status" value="1"/>
</dbReference>
<evidence type="ECO:0000313" key="5">
    <source>
        <dbReference type="Proteomes" id="UP000028525"/>
    </source>
</evidence>
<organism evidence="4 5">
    <name type="scientific">Lacrimispora celerecrescens</name>
    <dbReference type="NCBI Taxonomy" id="29354"/>
    <lineage>
        <taxon>Bacteria</taxon>
        <taxon>Bacillati</taxon>
        <taxon>Bacillota</taxon>
        <taxon>Clostridia</taxon>
        <taxon>Lachnospirales</taxon>
        <taxon>Lachnospiraceae</taxon>
        <taxon>Lacrimispora</taxon>
    </lineage>
</organism>
<feature type="coiled-coil region" evidence="1">
    <location>
        <begin position="64"/>
        <end position="91"/>
    </location>
</feature>
<accession>A0A084JK34</accession>
<evidence type="ECO:0000259" key="3">
    <source>
        <dbReference type="Pfam" id="PF13240"/>
    </source>
</evidence>
<dbReference type="EMBL" id="JPME01000018">
    <property type="protein sequence ID" value="KEZ89318.1"/>
    <property type="molecule type" value="Genomic_DNA"/>
</dbReference>
<protein>
    <recommendedName>
        <fullName evidence="3">Zinc-ribbon domain-containing protein</fullName>
    </recommendedName>
</protein>
<proteinExistence type="predicted"/>
<dbReference type="OrthoDB" id="9788304at2"/>
<dbReference type="InterPro" id="IPR026870">
    <property type="entry name" value="Zinc_ribbon_dom"/>
</dbReference>
<keyword evidence="1" id="KW-0175">Coiled coil</keyword>
<feature type="domain" description="Zinc-ribbon" evidence="3">
    <location>
        <begin position="94"/>
        <end position="115"/>
    </location>
</feature>
<name>A0A084JK34_9FIRM</name>
<comment type="caution">
    <text evidence="4">The sequence shown here is derived from an EMBL/GenBank/DDBJ whole genome shotgun (WGS) entry which is preliminary data.</text>
</comment>
<dbReference type="AlphaFoldDB" id="A0A084JK34"/>
<evidence type="ECO:0000313" key="4">
    <source>
        <dbReference type="EMBL" id="KEZ89318.1"/>
    </source>
</evidence>
<reference evidence="4 5" key="1">
    <citation type="submission" date="2014-07" db="EMBL/GenBank/DDBJ databases">
        <title>Draft genome of Clostridium celerecrescens 152B isolated from sediments associated with methane hydrate from Krishna Godavari basin.</title>
        <authorList>
            <person name="Honkalas V.S."/>
            <person name="Dabir A.P."/>
            <person name="Arora P."/>
            <person name="Dhakephalkar P.K."/>
        </authorList>
    </citation>
    <scope>NUCLEOTIDE SEQUENCE [LARGE SCALE GENOMIC DNA]</scope>
    <source>
        <strain evidence="4 5">152B</strain>
    </source>
</reference>
<sequence length="162" mass="17639">MAFFEELGKTISDTGKEVATKAKALTETIQLKTQISVEKTKLDEAYAVIGKQFYEANKEPDEAYAKAYEAVRASRERIAALEIELSQSEGTRICAECGAKVPKSSYYCGKCGAPVKEASQKADTEDDIVEEVEQAAPAEEVNPTAGINTVSEDAFEPTEEQE</sequence>
<dbReference type="Proteomes" id="UP000028525">
    <property type="component" value="Unassembled WGS sequence"/>
</dbReference>
<evidence type="ECO:0000256" key="2">
    <source>
        <dbReference type="SAM" id="MobiDB-lite"/>
    </source>
</evidence>
<dbReference type="RefSeq" id="WP_038282418.1">
    <property type="nucleotide sequence ID" value="NZ_JPME01000018.1"/>
</dbReference>
<keyword evidence="5" id="KW-1185">Reference proteome</keyword>
<feature type="region of interest" description="Disordered" evidence="2">
    <location>
        <begin position="135"/>
        <end position="162"/>
    </location>
</feature>
<evidence type="ECO:0000256" key="1">
    <source>
        <dbReference type="SAM" id="Coils"/>
    </source>
</evidence>
<gene>
    <name evidence="4" type="ORF">IO98_15175</name>
</gene>